<evidence type="ECO:0000259" key="4">
    <source>
        <dbReference type="Pfam" id="PF01370"/>
    </source>
</evidence>
<protein>
    <recommendedName>
        <fullName evidence="4">NAD-dependent epimerase/dehydratase domain-containing protein</fullName>
    </recommendedName>
</protein>
<reference evidence="6" key="2">
    <citation type="submission" date="2013-12" db="EMBL/GenBank/DDBJ databases">
        <title>Evolution of pathogenesis and genome organization in the Tremellales.</title>
        <authorList>
            <person name="Cuomo C."/>
            <person name="Litvintseva A."/>
            <person name="Heitman J."/>
            <person name="Chen Y."/>
            <person name="Sun S."/>
            <person name="Springer D."/>
            <person name="Dromer F."/>
            <person name="Young S."/>
            <person name="Zeng Q."/>
            <person name="Chapman S."/>
            <person name="Gujja S."/>
            <person name="Saif S."/>
            <person name="Birren B."/>
        </authorList>
    </citation>
    <scope>NUCLEOTIDE SEQUENCE [LARGE SCALE GENOMIC DNA]</scope>
    <source>
        <strain evidence="6">CBS 10435</strain>
    </source>
</reference>
<dbReference type="STRING" id="1331196.A0A1B9IKE5"/>
<feature type="domain" description="NAD-dependent epimerase/dehydratase" evidence="4">
    <location>
        <begin position="3"/>
        <end position="190"/>
    </location>
</feature>
<dbReference type="AlphaFoldDB" id="A0A1B9IKE5"/>
<dbReference type="PANTHER" id="PTHR43103:SF5">
    <property type="entry name" value="4-EPIMERASE, PUTATIVE (AFU_ORTHOLOGUE AFUA_7G00360)-RELATED"/>
    <property type="match status" value="1"/>
</dbReference>
<dbReference type="InterPro" id="IPR001509">
    <property type="entry name" value="Epimerase_deHydtase"/>
</dbReference>
<proteinExistence type="inferred from homology"/>
<dbReference type="Pfam" id="PF01370">
    <property type="entry name" value="Epimerase"/>
    <property type="match status" value="1"/>
</dbReference>
<dbReference type="EMBL" id="KI669465">
    <property type="protein sequence ID" value="OCF55844.1"/>
    <property type="molecule type" value="Genomic_DNA"/>
</dbReference>
<dbReference type="SUPFAM" id="SSF51735">
    <property type="entry name" value="NAD(P)-binding Rossmann-fold domains"/>
    <property type="match status" value="1"/>
</dbReference>
<evidence type="ECO:0000256" key="1">
    <source>
        <dbReference type="ARBA" id="ARBA00007637"/>
    </source>
</evidence>
<comment type="similarity">
    <text evidence="1">Belongs to the NAD(P)-dependent epimerase/dehydratase family.</text>
</comment>
<name>A0A1B9IKE5_9TREE</name>
<evidence type="ECO:0000313" key="5">
    <source>
        <dbReference type="EMBL" id="OCF55844.1"/>
    </source>
</evidence>
<dbReference type="InterPro" id="IPR036291">
    <property type="entry name" value="NAD(P)-bd_dom_sf"/>
</dbReference>
<dbReference type="OrthoDB" id="202470at2759"/>
<keyword evidence="6" id="KW-1185">Reference proteome</keyword>
<gene>
    <name evidence="5" type="ORF">L486_06599</name>
</gene>
<keyword evidence="3" id="KW-0520">NAD</keyword>
<evidence type="ECO:0000256" key="3">
    <source>
        <dbReference type="ARBA" id="ARBA00023027"/>
    </source>
</evidence>
<reference evidence="5 6" key="1">
    <citation type="submission" date="2013-07" db="EMBL/GenBank/DDBJ databases">
        <title>The Genome Sequence of Kwoniella mangroviensis CBS10435.</title>
        <authorList>
            <consortium name="The Broad Institute Genome Sequencing Platform"/>
            <person name="Cuomo C."/>
            <person name="Litvintseva A."/>
            <person name="Chen Y."/>
            <person name="Heitman J."/>
            <person name="Sun S."/>
            <person name="Springer D."/>
            <person name="Dromer F."/>
            <person name="Young S.K."/>
            <person name="Zeng Q."/>
            <person name="Gargeya S."/>
            <person name="Fitzgerald M."/>
            <person name="Abouelleil A."/>
            <person name="Alvarado L."/>
            <person name="Berlin A.M."/>
            <person name="Chapman S.B."/>
            <person name="Dewar J."/>
            <person name="Goldberg J."/>
            <person name="Griggs A."/>
            <person name="Gujja S."/>
            <person name="Hansen M."/>
            <person name="Howarth C."/>
            <person name="Imamovic A."/>
            <person name="Larimer J."/>
            <person name="McCowan C."/>
            <person name="Murphy C."/>
            <person name="Pearson M."/>
            <person name="Priest M."/>
            <person name="Roberts A."/>
            <person name="Saif S."/>
            <person name="Shea T."/>
            <person name="Sykes S."/>
            <person name="Wortman J."/>
            <person name="Nusbaum C."/>
            <person name="Birren B."/>
        </authorList>
    </citation>
    <scope>NUCLEOTIDE SEQUENCE [LARGE SCALE GENOMIC DNA]</scope>
    <source>
        <strain evidence="5 6">CBS 10435</strain>
    </source>
</reference>
<keyword evidence="2" id="KW-0560">Oxidoreductase</keyword>
<dbReference type="Proteomes" id="UP000092583">
    <property type="component" value="Unassembled WGS sequence"/>
</dbReference>
<dbReference type="PANTHER" id="PTHR43103">
    <property type="entry name" value="NUCLEOSIDE-DIPHOSPHATE-SUGAR EPIMERASE"/>
    <property type="match status" value="1"/>
</dbReference>
<evidence type="ECO:0000313" key="6">
    <source>
        <dbReference type="Proteomes" id="UP000092583"/>
    </source>
</evidence>
<dbReference type="Gene3D" id="3.40.50.720">
    <property type="entry name" value="NAD(P)-binding Rossmann-like Domain"/>
    <property type="match status" value="1"/>
</dbReference>
<organism evidence="5 6">
    <name type="scientific">Kwoniella mangroviensis CBS 10435</name>
    <dbReference type="NCBI Taxonomy" id="1331196"/>
    <lineage>
        <taxon>Eukaryota</taxon>
        <taxon>Fungi</taxon>
        <taxon>Dikarya</taxon>
        <taxon>Basidiomycota</taxon>
        <taxon>Agaricomycotina</taxon>
        <taxon>Tremellomycetes</taxon>
        <taxon>Tremellales</taxon>
        <taxon>Cryptococcaceae</taxon>
        <taxon>Kwoniella</taxon>
    </lineage>
</organism>
<evidence type="ECO:0000256" key="2">
    <source>
        <dbReference type="ARBA" id="ARBA00023002"/>
    </source>
</evidence>
<dbReference type="GO" id="GO:0016491">
    <property type="term" value="F:oxidoreductase activity"/>
    <property type="evidence" value="ECO:0007669"/>
    <property type="project" value="UniProtKB-KW"/>
</dbReference>
<sequence>MRILLTGSSGVVGTYVLTYLLEQGHTIFAVDRIPLSQSTLDTLSAQYPKLNDILDVHTVDLTSIEQVKKLFSQYSNGTIEGLIHLAAIPHPESHDPRFVHNTNTTISYNVLYTAAEHGTQRLVQASSVNYTGLAYTTKGRQRFERLPITEEEPSHAEDPYALSKQICEIQADSLCHLFPTISIASLRFHHILPTLSEAEGWSRQEEFWTWTSSLSASQACLLGLTTPQEGKWKGHEAFNIVASDIAWTDPVVSSSDLLEKSEWSEDGRIGQVDKTWWVGDDRRRKGFWDCTKAERLLGWVHTP</sequence>
<accession>A0A1B9IKE5</accession>